<evidence type="ECO:0000313" key="3">
    <source>
        <dbReference type="Proteomes" id="UP000251314"/>
    </source>
</evidence>
<dbReference type="Proteomes" id="UP000251314">
    <property type="component" value="Unassembled WGS sequence"/>
</dbReference>
<proteinExistence type="predicted"/>
<organism evidence="2 3">
    <name type="scientific">Phytophthora cactorum</name>
    <dbReference type="NCBI Taxonomy" id="29920"/>
    <lineage>
        <taxon>Eukaryota</taxon>
        <taxon>Sar</taxon>
        <taxon>Stramenopiles</taxon>
        <taxon>Oomycota</taxon>
        <taxon>Peronosporomycetes</taxon>
        <taxon>Peronosporales</taxon>
        <taxon>Peronosporaceae</taxon>
        <taxon>Phytophthora</taxon>
    </lineage>
</organism>
<feature type="compositionally biased region" description="Polar residues" evidence="1">
    <location>
        <begin position="106"/>
        <end position="117"/>
    </location>
</feature>
<feature type="compositionally biased region" description="Polar residues" evidence="1">
    <location>
        <begin position="71"/>
        <end position="87"/>
    </location>
</feature>
<evidence type="ECO:0000256" key="1">
    <source>
        <dbReference type="SAM" id="MobiDB-lite"/>
    </source>
</evidence>
<keyword evidence="3" id="KW-1185">Reference proteome</keyword>
<feature type="region of interest" description="Disordered" evidence="1">
    <location>
        <begin position="23"/>
        <end position="138"/>
    </location>
</feature>
<dbReference type="AlphaFoldDB" id="A0A329R6M5"/>
<name>A0A329R6M5_9STRA</name>
<evidence type="ECO:0000313" key="2">
    <source>
        <dbReference type="EMBL" id="RAW20405.1"/>
    </source>
</evidence>
<accession>A0A329R6M5</accession>
<comment type="caution">
    <text evidence="2">The sequence shown here is derived from an EMBL/GenBank/DDBJ whole genome shotgun (WGS) entry which is preliminary data.</text>
</comment>
<gene>
    <name evidence="2" type="ORF">PC110_g23153</name>
</gene>
<dbReference type="OrthoDB" id="112300at2759"/>
<reference evidence="2 3" key="1">
    <citation type="submission" date="2018-01" db="EMBL/GenBank/DDBJ databases">
        <title>Draft genome of the strawberry crown rot pathogen Phytophthora cactorum.</title>
        <authorList>
            <person name="Armitage A.D."/>
            <person name="Lysoe E."/>
            <person name="Nellist C.F."/>
            <person name="Harrison R.J."/>
            <person name="Brurberg M.B."/>
        </authorList>
    </citation>
    <scope>NUCLEOTIDE SEQUENCE [LARGE SCALE GENOMIC DNA]</scope>
    <source>
        <strain evidence="2 3">10300</strain>
    </source>
</reference>
<protein>
    <submittedName>
        <fullName evidence="2">Uncharacterized protein</fullName>
    </submittedName>
</protein>
<dbReference type="EMBL" id="MJFZ01002934">
    <property type="protein sequence ID" value="RAW20405.1"/>
    <property type="molecule type" value="Genomic_DNA"/>
</dbReference>
<sequence>MPWLARHDPLINWEKRTLVRFGRNATESDDSVSVSSAPQGASDHSVEAAPNAVASGAQAQVPTTEKVVECESNQNRIVSDSGRVSTSRGRDDDGTAVIYSKITEGSAASSRGVNRASTPGVDDAASRVGGYKRPTPEKLPCSRAAGLHDEAKCNQSGVDCARLRKESADGYDNGNPSKAGPG</sequence>
<dbReference type="VEuPathDB" id="FungiDB:PC110_g23153"/>